<reference evidence="3 4" key="1">
    <citation type="journal article" date="2014" name="Int. J. Syst. Evol. Microbiol.">
        <title>Complete genome sequence of Corynebacterium casei LMG S-19264T (=DSM 44701T), isolated from a smear-ripened cheese.</title>
        <authorList>
            <consortium name="US DOE Joint Genome Institute (JGI-PGF)"/>
            <person name="Walter F."/>
            <person name="Albersmeier A."/>
            <person name="Kalinowski J."/>
            <person name="Ruckert C."/>
        </authorList>
    </citation>
    <scope>NUCLEOTIDE SEQUENCE [LARGE SCALE GENOMIC DNA]</scope>
    <source>
        <strain evidence="3 4">CGMCC 4.7111</strain>
    </source>
</reference>
<feature type="transmembrane region" description="Helical" evidence="2">
    <location>
        <begin position="250"/>
        <end position="272"/>
    </location>
</feature>
<protein>
    <submittedName>
        <fullName evidence="3">Uncharacterized protein</fullName>
    </submittedName>
</protein>
<feature type="region of interest" description="Disordered" evidence="1">
    <location>
        <begin position="1"/>
        <end position="35"/>
    </location>
</feature>
<organism evidence="3 4">
    <name type="scientific">Streptomyces albiflavescens</name>
    <dbReference type="NCBI Taxonomy" id="1623582"/>
    <lineage>
        <taxon>Bacteria</taxon>
        <taxon>Bacillati</taxon>
        <taxon>Actinomycetota</taxon>
        <taxon>Actinomycetes</taxon>
        <taxon>Kitasatosporales</taxon>
        <taxon>Streptomycetaceae</taxon>
        <taxon>Streptomyces</taxon>
    </lineage>
</organism>
<dbReference type="AlphaFoldDB" id="A0A918D8Q9"/>
<evidence type="ECO:0000313" key="3">
    <source>
        <dbReference type="EMBL" id="GGN85934.1"/>
    </source>
</evidence>
<comment type="caution">
    <text evidence="3">The sequence shown here is derived from an EMBL/GenBank/DDBJ whole genome shotgun (WGS) entry which is preliminary data.</text>
</comment>
<keyword evidence="4" id="KW-1185">Reference proteome</keyword>
<feature type="compositionally biased region" description="Basic residues" evidence="1">
    <location>
        <begin position="23"/>
        <end position="35"/>
    </location>
</feature>
<evidence type="ECO:0000256" key="2">
    <source>
        <dbReference type="SAM" id="Phobius"/>
    </source>
</evidence>
<accession>A0A918D8Q9</accession>
<dbReference type="EMBL" id="BMMM01000018">
    <property type="protein sequence ID" value="GGN85934.1"/>
    <property type="molecule type" value="Genomic_DNA"/>
</dbReference>
<keyword evidence="2" id="KW-0812">Transmembrane</keyword>
<sequence>MLSDRSDRSDRSHGSDWSDRSKWSKRSKRSKRSIRRDRKRVIAALPTVLPAVPSAVLPMVLSAVLSAVLLAVGPTASARAAGSTSPGERIAGALRTSPVYVDGAYSDAVPPARQKQLVAQIKKTGLPIKVVLVPLTKGDGFDGDSDVLARVVHDRLPQHNLILITTDSDFTDSLNGYEWPTDAHQSSDAVASVEFLDEMRDAGLADRTAKAVELVAEGDGTKVYKEATKGLRDSSSTPPAATSGSGGATWWLWPLVAVPALALITLVGRSLVRSRRSRSRTDPVAFPQVVFATARAANEAELRRRAEDEVLALGEATQAADADGTPGLQHALDAYAAAGTVLDAARGIPDLAGVLALVAEGQDALTGTPSPLPLCFFNPLHGRAAQRTTWRPLGRRERLKVATCQPCTDALRARRAPEVLTDTTEDGREVPYFEIPGERSVWAATGYGALVRNREDGLAGRVARGDFTRSLNSP</sequence>
<dbReference type="Proteomes" id="UP000600365">
    <property type="component" value="Unassembled WGS sequence"/>
</dbReference>
<gene>
    <name evidence="3" type="ORF">GCM10011579_077210</name>
</gene>
<keyword evidence="2" id="KW-1133">Transmembrane helix</keyword>
<feature type="compositionally biased region" description="Basic and acidic residues" evidence="1">
    <location>
        <begin position="1"/>
        <end position="22"/>
    </location>
</feature>
<keyword evidence="2" id="KW-0472">Membrane</keyword>
<evidence type="ECO:0000256" key="1">
    <source>
        <dbReference type="SAM" id="MobiDB-lite"/>
    </source>
</evidence>
<proteinExistence type="predicted"/>
<name>A0A918D8Q9_9ACTN</name>
<evidence type="ECO:0000313" key="4">
    <source>
        <dbReference type="Proteomes" id="UP000600365"/>
    </source>
</evidence>